<dbReference type="GO" id="GO:0030145">
    <property type="term" value="F:manganese ion binding"/>
    <property type="evidence" value="ECO:0007669"/>
    <property type="project" value="TreeGrafter"/>
</dbReference>
<sequence>MRIHVVPQTQGALTPHAGKLADGARALGALTAAVFGVPAQEMPVQSGGSSTVDGIANREVLVANRTAQLAALEAPEGPVLTVGGDCGVDVVPVAVARFRHGADLRVAWFDAHADLNTPESSPSGAFHGMALRALVGEGDPEFAAAPAISGPVLLGARAFDPAEREAVDRGLATVAPVSSAAEVLAPGPCYVHLDLDVLDPAEFAGMDYPEPGGCTVAELAEALRSLRGREVVGGAITECVTADEAELRRLLPVLEAFADLFPES</sequence>
<dbReference type="Proteomes" id="UP000292003">
    <property type="component" value="Unassembled WGS sequence"/>
</dbReference>
<dbReference type="InterPro" id="IPR023696">
    <property type="entry name" value="Ureohydrolase_dom_sf"/>
</dbReference>
<gene>
    <name evidence="5" type="ORF">EWH70_07445</name>
</gene>
<dbReference type="OrthoDB" id="7331788at2"/>
<dbReference type="CDD" id="cd09999">
    <property type="entry name" value="Arginase-like_1"/>
    <property type="match status" value="1"/>
</dbReference>
<proteinExistence type="inferred from homology"/>
<dbReference type="GO" id="GO:0004053">
    <property type="term" value="F:arginase activity"/>
    <property type="evidence" value="ECO:0007669"/>
    <property type="project" value="TreeGrafter"/>
</dbReference>
<keyword evidence="1" id="KW-0479">Metal-binding</keyword>
<dbReference type="GO" id="GO:0005829">
    <property type="term" value="C:cytosol"/>
    <property type="evidence" value="ECO:0007669"/>
    <property type="project" value="TreeGrafter"/>
</dbReference>
<evidence type="ECO:0000256" key="2">
    <source>
        <dbReference type="ARBA" id="ARBA00022801"/>
    </source>
</evidence>
<protein>
    <submittedName>
        <fullName evidence="5">Arginase family protein</fullName>
    </submittedName>
</protein>
<comment type="similarity">
    <text evidence="4">Belongs to the arginase family.</text>
</comment>
<evidence type="ECO:0000256" key="4">
    <source>
        <dbReference type="PROSITE-ProRule" id="PRU00742"/>
    </source>
</evidence>
<dbReference type="PROSITE" id="PS51409">
    <property type="entry name" value="ARGINASE_2"/>
    <property type="match status" value="1"/>
</dbReference>
<dbReference type="EMBL" id="SFCC01000003">
    <property type="protein sequence ID" value="RZQ64717.1"/>
    <property type="molecule type" value="Genomic_DNA"/>
</dbReference>
<dbReference type="AlphaFoldDB" id="A0A4Q7JBQ0"/>
<accession>A0A4Q7JBQ0</accession>
<dbReference type="PANTHER" id="PTHR43782">
    <property type="entry name" value="ARGINASE"/>
    <property type="match status" value="1"/>
</dbReference>
<dbReference type="PANTHER" id="PTHR43782:SF3">
    <property type="entry name" value="ARGINASE"/>
    <property type="match status" value="1"/>
</dbReference>
<dbReference type="Gene3D" id="3.40.800.10">
    <property type="entry name" value="Ureohydrolase domain"/>
    <property type="match status" value="1"/>
</dbReference>
<keyword evidence="3" id="KW-0464">Manganese</keyword>
<organism evidence="5 6">
    <name type="scientific">Amycolatopsis suaedae</name>
    <dbReference type="NCBI Taxonomy" id="2510978"/>
    <lineage>
        <taxon>Bacteria</taxon>
        <taxon>Bacillati</taxon>
        <taxon>Actinomycetota</taxon>
        <taxon>Actinomycetes</taxon>
        <taxon>Pseudonocardiales</taxon>
        <taxon>Pseudonocardiaceae</taxon>
        <taxon>Amycolatopsis</taxon>
    </lineage>
</organism>
<evidence type="ECO:0000256" key="3">
    <source>
        <dbReference type="ARBA" id="ARBA00023211"/>
    </source>
</evidence>
<evidence type="ECO:0000313" key="6">
    <source>
        <dbReference type="Proteomes" id="UP000292003"/>
    </source>
</evidence>
<comment type="caution">
    <text evidence="5">The sequence shown here is derived from an EMBL/GenBank/DDBJ whole genome shotgun (WGS) entry which is preliminary data.</text>
</comment>
<dbReference type="RefSeq" id="WP_130474516.1">
    <property type="nucleotide sequence ID" value="NZ_SFCC01000003.1"/>
</dbReference>
<name>A0A4Q7JBQ0_9PSEU</name>
<evidence type="ECO:0000313" key="5">
    <source>
        <dbReference type="EMBL" id="RZQ64717.1"/>
    </source>
</evidence>
<keyword evidence="6" id="KW-1185">Reference proteome</keyword>
<evidence type="ECO:0000256" key="1">
    <source>
        <dbReference type="ARBA" id="ARBA00022723"/>
    </source>
</evidence>
<dbReference type="InterPro" id="IPR006035">
    <property type="entry name" value="Ureohydrolase"/>
</dbReference>
<dbReference type="Pfam" id="PF00491">
    <property type="entry name" value="Arginase"/>
    <property type="match status" value="1"/>
</dbReference>
<reference evidence="5 6" key="1">
    <citation type="submission" date="2019-02" db="EMBL/GenBank/DDBJ databases">
        <title>Draft genome sequence of Amycolatopsis sp. 8-3EHSu isolated from roots of Suaeda maritima.</title>
        <authorList>
            <person name="Duangmal K."/>
            <person name="Chantavorakit T."/>
        </authorList>
    </citation>
    <scope>NUCLEOTIDE SEQUENCE [LARGE SCALE GENOMIC DNA]</scope>
    <source>
        <strain evidence="5 6">8-3EHSu</strain>
    </source>
</reference>
<keyword evidence="2" id="KW-0378">Hydrolase</keyword>
<dbReference type="SUPFAM" id="SSF52768">
    <property type="entry name" value="Arginase/deacetylase"/>
    <property type="match status" value="1"/>
</dbReference>